<organism evidence="1 2">
    <name type="scientific">Tissierella simiarum</name>
    <dbReference type="NCBI Taxonomy" id="2841534"/>
    <lineage>
        <taxon>Bacteria</taxon>
        <taxon>Bacillati</taxon>
        <taxon>Bacillota</taxon>
        <taxon>Tissierellia</taxon>
        <taxon>Tissierellales</taxon>
        <taxon>Tissierellaceae</taxon>
        <taxon>Tissierella</taxon>
    </lineage>
</organism>
<accession>A0ABS6EDQ4</accession>
<dbReference type="RefSeq" id="WP_216522392.1">
    <property type="nucleotide sequence ID" value="NZ_JAHLPM010000031.1"/>
</dbReference>
<gene>
    <name evidence="1" type="ORF">KQI42_20035</name>
</gene>
<sequence length="195" mass="21941">MKVLTTKPNLLFVPKEEKEFEKKLKEDIGKKKQISNLGLNYLQGIETIDENSNNSNPLLLNIFIYGHDKGVSFKMMSSINKEAWFVGIYNDEVKKVYFVDGEEIVEKKSVIGRSISGALIAGPVGAIVGGISGLGENIKQEAFMVIETLETKVIFKCKPGTKLIFEKEFKQVFGDKLITSSEQKRQQEQEFLNSI</sequence>
<dbReference type="EMBL" id="JAHLPM010000031">
    <property type="protein sequence ID" value="MBU5440288.1"/>
    <property type="molecule type" value="Genomic_DNA"/>
</dbReference>
<proteinExistence type="predicted"/>
<comment type="caution">
    <text evidence="1">The sequence shown here is derived from an EMBL/GenBank/DDBJ whole genome shotgun (WGS) entry which is preliminary data.</text>
</comment>
<keyword evidence="2" id="KW-1185">Reference proteome</keyword>
<evidence type="ECO:0000313" key="1">
    <source>
        <dbReference type="EMBL" id="MBU5440288.1"/>
    </source>
</evidence>
<evidence type="ECO:0000313" key="2">
    <source>
        <dbReference type="Proteomes" id="UP000749471"/>
    </source>
</evidence>
<protein>
    <submittedName>
        <fullName evidence="1">Uncharacterized protein</fullName>
    </submittedName>
</protein>
<dbReference type="Proteomes" id="UP000749471">
    <property type="component" value="Unassembled WGS sequence"/>
</dbReference>
<reference evidence="1 2" key="1">
    <citation type="submission" date="2021-06" db="EMBL/GenBank/DDBJ databases">
        <authorList>
            <person name="Sun Q."/>
            <person name="Li D."/>
        </authorList>
    </citation>
    <scope>NUCLEOTIDE SEQUENCE [LARGE SCALE GENOMIC DNA]</scope>
    <source>
        <strain evidence="1 2">MSJ-40</strain>
    </source>
</reference>
<name>A0ABS6EDQ4_9FIRM</name>